<reference evidence="1" key="1">
    <citation type="submission" date="2014-05" db="EMBL/GenBank/DDBJ databases">
        <authorList>
            <person name="Chronopoulou M."/>
        </authorList>
    </citation>
    <scope>NUCLEOTIDE SEQUENCE</scope>
    <source>
        <tissue evidence="1">Whole organism</tissue>
    </source>
</reference>
<name>A0A0K2TME1_LEPSM</name>
<dbReference type="AlphaFoldDB" id="A0A0K2TME1"/>
<protein>
    <submittedName>
        <fullName evidence="1">Uncharacterized protein</fullName>
    </submittedName>
</protein>
<organism evidence="1">
    <name type="scientific">Lepeophtheirus salmonis</name>
    <name type="common">Salmon louse</name>
    <name type="synonym">Caligus salmonis</name>
    <dbReference type="NCBI Taxonomy" id="72036"/>
    <lineage>
        <taxon>Eukaryota</taxon>
        <taxon>Metazoa</taxon>
        <taxon>Ecdysozoa</taxon>
        <taxon>Arthropoda</taxon>
        <taxon>Crustacea</taxon>
        <taxon>Multicrustacea</taxon>
        <taxon>Hexanauplia</taxon>
        <taxon>Copepoda</taxon>
        <taxon>Siphonostomatoida</taxon>
        <taxon>Caligidae</taxon>
        <taxon>Lepeophtheirus</taxon>
    </lineage>
</organism>
<proteinExistence type="predicted"/>
<dbReference type="EMBL" id="HACA01009917">
    <property type="protein sequence ID" value="CDW27278.1"/>
    <property type="molecule type" value="Transcribed_RNA"/>
</dbReference>
<accession>A0A0K2TME1</accession>
<sequence>MPEEQHFFLPFFAMLVEHPLQENLVVSYEEELLGIHTLVPLKYTLIHKISTYF</sequence>
<evidence type="ECO:0000313" key="1">
    <source>
        <dbReference type="EMBL" id="CDW27278.1"/>
    </source>
</evidence>